<evidence type="ECO:0000313" key="3">
    <source>
        <dbReference type="Proteomes" id="UP001432322"/>
    </source>
</evidence>
<evidence type="ECO:0000313" key="2">
    <source>
        <dbReference type="EMBL" id="GMT19689.1"/>
    </source>
</evidence>
<keyword evidence="3" id="KW-1185">Reference proteome</keyword>
<feature type="non-terminal residue" evidence="2">
    <location>
        <position position="1"/>
    </location>
</feature>
<feature type="compositionally biased region" description="Acidic residues" evidence="1">
    <location>
        <begin position="138"/>
        <end position="173"/>
    </location>
</feature>
<sequence length="187" mass="21650">LSQMSIFRKKSTNSQSSFVVLDESQGSIKPKSACSIGCDPIFEWKETSETSTGCDISIPIDEDDLNMSINEMADKENQLRRFWKRAVAARRKLRDDLNDSTDELSFTTSEKAEETQQVQAKWDRLYSAAQKAIKEREDGEETEERVTEREEEEEESGEDEEEVDEDEEYSEDEVYQRLDDSDDQESE</sequence>
<gene>
    <name evidence="2" type="ORF">PFISCL1PPCAC_10986</name>
</gene>
<comment type="caution">
    <text evidence="2">The sequence shown here is derived from an EMBL/GenBank/DDBJ whole genome shotgun (WGS) entry which is preliminary data.</text>
</comment>
<feature type="region of interest" description="Disordered" evidence="1">
    <location>
        <begin position="94"/>
        <end position="187"/>
    </location>
</feature>
<proteinExistence type="predicted"/>
<feature type="compositionally biased region" description="Polar residues" evidence="1">
    <location>
        <begin position="103"/>
        <end position="119"/>
    </location>
</feature>
<accession>A0AAV5VPI3</accession>
<dbReference type="Proteomes" id="UP001432322">
    <property type="component" value="Unassembled WGS sequence"/>
</dbReference>
<dbReference type="AlphaFoldDB" id="A0AAV5VPI3"/>
<dbReference type="EMBL" id="BTSY01000003">
    <property type="protein sequence ID" value="GMT19689.1"/>
    <property type="molecule type" value="Genomic_DNA"/>
</dbReference>
<name>A0AAV5VPI3_9BILA</name>
<evidence type="ECO:0000256" key="1">
    <source>
        <dbReference type="SAM" id="MobiDB-lite"/>
    </source>
</evidence>
<protein>
    <submittedName>
        <fullName evidence="2">Uncharacterized protein</fullName>
    </submittedName>
</protein>
<reference evidence="2" key="1">
    <citation type="submission" date="2023-10" db="EMBL/GenBank/DDBJ databases">
        <title>Genome assembly of Pristionchus species.</title>
        <authorList>
            <person name="Yoshida K."/>
            <person name="Sommer R.J."/>
        </authorList>
    </citation>
    <scope>NUCLEOTIDE SEQUENCE</scope>
    <source>
        <strain evidence="2">RS5133</strain>
    </source>
</reference>
<organism evidence="2 3">
    <name type="scientific">Pristionchus fissidentatus</name>
    <dbReference type="NCBI Taxonomy" id="1538716"/>
    <lineage>
        <taxon>Eukaryota</taxon>
        <taxon>Metazoa</taxon>
        <taxon>Ecdysozoa</taxon>
        <taxon>Nematoda</taxon>
        <taxon>Chromadorea</taxon>
        <taxon>Rhabditida</taxon>
        <taxon>Rhabditina</taxon>
        <taxon>Diplogasteromorpha</taxon>
        <taxon>Diplogasteroidea</taxon>
        <taxon>Neodiplogasteridae</taxon>
        <taxon>Pristionchus</taxon>
    </lineage>
</organism>